<dbReference type="Proteomes" id="UP000694564">
    <property type="component" value="Chromosome 1"/>
</dbReference>
<evidence type="ECO:0000313" key="3">
    <source>
        <dbReference type="Proteomes" id="UP000694564"/>
    </source>
</evidence>
<protein>
    <submittedName>
        <fullName evidence="2">Steroid receptor associated and regulated protein</fullName>
    </submittedName>
</protein>
<sequence>MAPSEDSRDWRASLKDTGLETSSGGKLARRQTAVPTAHMTVIIDCVRGKRLSLAAPPVLPQVPSRSQGPVRLPMKTYIVFCGENRPQSALDTPLGGGCLAQAKDALPSCRGVMGPTSPADGLPCPQGVPKAKGSPLKTGPARSSTWGTVKGSLKALSSCVCGQTD</sequence>
<name>A0A8D2BAQ0_SCIVU</name>
<proteinExistence type="predicted"/>
<organism evidence="2 3">
    <name type="scientific">Sciurus vulgaris</name>
    <name type="common">Eurasian red squirrel</name>
    <dbReference type="NCBI Taxonomy" id="55149"/>
    <lineage>
        <taxon>Eukaryota</taxon>
        <taxon>Metazoa</taxon>
        <taxon>Chordata</taxon>
        <taxon>Craniata</taxon>
        <taxon>Vertebrata</taxon>
        <taxon>Euteleostomi</taxon>
        <taxon>Mammalia</taxon>
        <taxon>Eutheria</taxon>
        <taxon>Euarchontoglires</taxon>
        <taxon>Glires</taxon>
        <taxon>Rodentia</taxon>
        <taxon>Sciuromorpha</taxon>
        <taxon>Sciuridae</taxon>
        <taxon>Sciurinae</taxon>
        <taxon>Sciurini</taxon>
        <taxon>Sciurus</taxon>
    </lineage>
</organism>
<feature type="compositionally biased region" description="Basic and acidic residues" evidence="1">
    <location>
        <begin position="1"/>
        <end position="18"/>
    </location>
</feature>
<dbReference type="GeneTree" id="ENSGT00390000000265"/>
<evidence type="ECO:0000256" key="1">
    <source>
        <dbReference type="SAM" id="MobiDB-lite"/>
    </source>
</evidence>
<feature type="region of interest" description="Disordered" evidence="1">
    <location>
        <begin position="120"/>
        <end position="147"/>
    </location>
</feature>
<reference evidence="2" key="1">
    <citation type="submission" date="2020-06" db="EMBL/GenBank/DDBJ databases">
        <authorList>
            <consortium name="Wellcome Sanger Institute Data Sharing"/>
        </authorList>
    </citation>
    <scope>NUCLEOTIDE SEQUENCE [LARGE SCALE GENOMIC DNA]</scope>
</reference>
<gene>
    <name evidence="2" type="primary">SRARP</name>
</gene>
<dbReference type="AlphaFoldDB" id="A0A8D2BAQ0"/>
<dbReference type="PANTHER" id="PTHR38494:SF1">
    <property type="entry name" value="STEROID RECEPTOR-ASSOCIATED AND REGULATED PROTEIN"/>
    <property type="match status" value="1"/>
</dbReference>
<evidence type="ECO:0000313" key="2">
    <source>
        <dbReference type="Ensembl" id="ENSSVLP00005013288.1"/>
    </source>
</evidence>
<dbReference type="GO" id="GO:0005634">
    <property type="term" value="C:nucleus"/>
    <property type="evidence" value="ECO:0007669"/>
    <property type="project" value="Ensembl"/>
</dbReference>
<dbReference type="Pfam" id="PF15547">
    <property type="entry name" value="C1ORF64"/>
    <property type="match status" value="1"/>
</dbReference>
<reference evidence="2" key="3">
    <citation type="submission" date="2025-09" db="UniProtKB">
        <authorList>
            <consortium name="Ensembl"/>
        </authorList>
    </citation>
    <scope>IDENTIFICATION</scope>
</reference>
<dbReference type="PANTHER" id="PTHR38494">
    <property type="entry name" value="STEROID RECEPTOR-ASSOCIATED AND REGULATED PROTEIN"/>
    <property type="match status" value="1"/>
</dbReference>
<dbReference type="Ensembl" id="ENSSVLT00005014710.1">
    <property type="protein sequence ID" value="ENSSVLP00005013288.1"/>
    <property type="gene ID" value="ENSSVLG00005010560.1"/>
</dbReference>
<dbReference type="GO" id="GO:0033148">
    <property type="term" value="P:positive regulation of intracellular estrogen receptor signaling pathway"/>
    <property type="evidence" value="ECO:0007669"/>
    <property type="project" value="Ensembl"/>
</dbReference>
<dbReference type="OrthoDB" id="9451422at2759"/>
<feature type="region of interest" description="Disordered" evidence="1">
    <location>
        <begin position="1"/>
        <end position="31"/>
    </location>
</feature>
<dbReference type="GO" id="GO:0030331">
    <property type="term" value="F:nuclear estrogen receptor binding"/>
    <property type="evidence" value="ECO:0007669"/>
    <property type="project" value="Ensembl"/>
</dbReference>
<keyword evidence="3" id="KW-1185">Reference proteome</keyword>
<dbReference type="InterPro" id="IPR027852">
    <property type="entry name" value="C1ORF64"/>
</dbReference>
<accession>A0A8D2BAQ0</accession>
<dbReference type="GO" id="GO:0005737">
    <property type="term" value="C:cytoplasm"/>
    <property type="evidence" value="ECO:0007669"/>
    <property type="project" value="Ensembl"/>
</dbReference>
<reference evidence="2" key="2">
    <citation type="submission" date="2025-08" db="UniProtKB">
        <authorList>
            <consortium name="Ensembl"/>
        </authorList>
    </citation>
    <scope>IDENTIFICATION</scope>
</reference>